<feature type="transmembrane region" description="Helical" evidence="2">
    <location>
        <begin position="229"/>
        <end position="251"/>
    </location>
</feature>
<evidence type="ECO:0000313" key="3">
    <source>
        <dbReference type="EMBL" id="TWH75355.1"/>
    </source>
</evidence>
<feature type="region of interest" description="Disordered" evidence="1">
    <location>
        <begin position="447"/>
        <end position="487"/>
    </location>
</feature>
<protein>
    <submittedName>
        <fullName evidence="3">Uncharacterized protein</fullName>
    </submittedName>
</protein>
<sequence>MSPSRASGTSPTGPSPAGGDVPGRADTWPGPSAPWTRLLAVALIGALVGGLLGLVAGLASGDRASASATVQAIPDARALAGPLDLPPVGLDDSDFIAAELAWLDERADELATDDVDLSVTQVGTSDALRFAADAPTADEAQQAVTALLDAYVTRRQGGATAALDAAREAVIARIDAIGGTAVGVGPVSQEIQRLLGQQSALEAAAARVPGIVPVLRAPAEEQAAGVSPALTYTVLGAVLGAVLALAGAALWRVASPRVFDARLLVAAGAPVLLPRLPAGSVRTRADRVPEGRPNDAALAAARLLAPQLLDVGTGALLVIGVDEKAGAAEVAWELAWALTAGGTPVALLTTGVAGEREPSPGLTLTALPADATALEQAVTRHRAAGRLVLLHAPALATGLRAPEFAARADQAVVVVGEGVSTLEAALAAVRDVSGQPGAALAGVAVTTAHRHGGTRGQAPAPQESTPRHAQPAGERAPAQQDTVSTEA</sequence>
<reference evidence="3 4" key="1">
    <citation type="submission" date="2019-07" db="EMBL/GenBank/DDBJ databases">
        <title>R&amp;d 2014.</title>
        <authorList>
            <person name="Klenk H.-P."/>
        </authorList>
    </citation>
    <scope>NUCLEOTIDE SEQUENCE [LARGE SCALE GENOMIC DNA]</scope>
    <source>
        <strain evidence="3 4">DSM 45764</strain>
    </source>
</reference>
<keyword evidence="2" id="KW-0812">Transmembrane</keyword>
<evidence type="ECO:0000256" key="2">
    <source>
        <dbReference type="SAM" id="Phobius"/>
    </source>
</evidence>
<evidence type="ECO:0000256" key="1">
    <source>
        <dbReference type="SAM" id="MobiDB-lite"/>
    </source>
</evidence>
<feature type="region of interest" description="Disordered" evidence="1">
    <location>
        <begin position="1"/>
        <end position="29"/>
    </location>
</feature>
<keyword evidence="2" id="KW-1133">Transmembrane helix</keyword>
<evidence type="ECO:0000313" key="4">
    <source>
        <dbReference type="Proteomes" id="UP000321490"/>
    </source>
</evidence>
<accession>A0A562IXM7</accession>
<dbReference type="Proteomes" id="UP000321490">
    <property type="component" value="Unassembled WGS sequence"/>
</dbReference>
<dbReference type="OrthoDB" id="9856568at2"/>
<feature type="transmembrane region" description="Helical" evidence="2">
    <location>
        <begin position="38"/>
        <end position="59"/>
    </location>
</feature>
<dbReference type="EMBL" id="VLKF01000001">
    <property type="protein sequence ID" value="TWH75355.1"/>
    <property type="molecule type" value="Genomic_DNA"/>
</dbReference>
<organism evidence="3 4">
    <name type="scientific">Modestobacter roseus</name>
    <dbReference type="NCBI Taxonomy" id="1181884"/>
    <lineage>
        <taxon>Bacteria</taxon>
        <taxon>Bacillati</taxon>
        <taxon>Actinomycetota</taxon>
        <taxon>Actinomycetes</taxon>
        <taxon>Geodermatophilales</taxon>
        <taxon>Geodermatophilaceae</taxon>
        <taxon>Modestobacter</taxon>
    </lineage>
</organism>
<comment type="caution">
    <text evidence="3">The sequence shown here is derived from an EMBL/GenBank/DDBJ whole genome shotgun (WGS) entry which is preliminary data.</text>
</comment>
<proteinExistence type="predicted"/>
<feature type="compositionally biased region" description="Low complexity" evidence="1">
    <location>
        <begin position="1"/>
        <end position="19"/>
    </location>
</feature>
<dbReference type="AlphaFoldDB" id="A0A562IXM7"/>
<gene>
    <name evidence="3" type="ORF">JD78_03911</name>
</gene>
<dbReference type="RefSeq" id="WP_153360460.1">
    <property type="nucleotide sequence ID" value="NZ_ML762494.1"/>
</dbReference>
<name>A0A562IXM7_9ACTN</name>
<keyword evidence="4" id="KW-1185">Reference proteome</keyword>
<keyword evidence="2" id="KW-0472">Membrane</keyword>